<dbReference type="AlphaFoldDB" id="A0AAX1WS60"/>
<proteinExistence type="predicted"/>
<organism evidence="1 2">
    <name type="scientific">Diaphorobacter nitroreducens</name>
    <dbReference type="NCBI Taxonomy" id="164759"/>
    <lineage>
        <taxon>Bacteria</taxon>
        <taxon>Pseudomonadati</taxon>
        <taxon>Pseudomonadota</taxon>
        <taxon>Betaproteobacteria</taxon>
        <taxon>Burkholderiales</taxon>
        <taxon>Comamonadaceae</taxon>
        <taxon>Diaphorobacter</taxon>
    </lineage>
</organism>
<sequence>MDNQAIWHDGERFLQAAIGAEERMAEVGQRVIRSYMPDQHREFYAQLPFIVLGSVDKTGAPWATAIEGQPGFISSPAPSVLDIAISLAPSDPASRGIVCGSSVGLLGIEMHTRRRNRMNGVITKTGGQLRVNCDQSFGNCPRYIQMRDYFFSRPPGDSSSGRMEEMASLDTVAVETIQEADTLFVASYAAVGDRKQVDVSHRGGRQGFVRVNTDRSLTIPDFNGNRFFATLGNIKLNGKAGLLFIDFGTGSMLQMTGEAELVLSSSEITAFQGAERLWNFRPEQIVRRTEALALRWSSRPDGYSPHSLMTGDWSSVSNVGAHRTDQLST</sequence>
<dbReference type="Gene3D" id="2.30.110.10">
    <property type="entry name" value="Electron Transport, Fmn-binding Protein, Chain A"/>
    <property type="match status" value="1"/>
</dbReference>
<dbReference type="InterPro" id="IPR012349">
    <property type="entry name" value="Split_barrel_FMN-bd"/>
</dbReference>
<reference evidence="1 2" key="1">
    <citation type="submission" date="2018-11" db="EMBL/GenBank/DDBJ databases">
        <title>Genomic Encyclopedia of Type Strains, Phase IV (KMG-IV): sequencing the most valuable type-strain genomes for metagenomic binning, comparative biology and taxonomic classification.</title>
        <authorList>
            <person name="Goeker M."/>
        </authorList>
    </citation>
    <scope>NUCLEOTIDE SEQUENCE [LARGE SCALE GENOMIC DNA]</scope>
    <source>
        <strain evidence="1 2">DSM 15985</strain>
    </source>
</reference>
<evidence type="ECO:0000313" key="2">
    <source>
        <dbReference type="Proteomes" id="UP000271868"/>
    </source>
</evidence>
<accession>A0AAX1WS60</accession>
<dbReference type="PANTHER" id="PTHR42815">
    <property type="entry name" value="FAD-BINDING, PUTATIVE (AFU_ORTHOLOGUE AFUA_6G07600)-RELATED"/>
    <property type="match status" value="1"/>
</dbReference>
<name>A0AAX1WS60_9BURK</name>
<evidence type="ECO:0000313" key="1">
    <source>
        <dbReference type="EMBL" id="ROR40291.1"/>
    </source>
</evidence>
<dbReference type="Proteomes" id="UP000271868">
    <property type="component" value="Unassembled WGS sequence"/>
</dbReference>
<dbReference type="PANTHER" id="PTHR42815:SF2">
    <property type="entry name" value="FAD-BINDING, PUTATIVE (AFU_ORTHOLOGUE AFUA_6G07600)-RELATED"/>
    <property type="match status" value="1"/>
</dbReference>
<comment type="caution">
    <text evidence="1">The sequence shown here is derived from an EMBL/GenBank/DDBJ whole genome shotgun (WGS) entry which is preliminary data.</text>
</comment>
<protein>
    <submittedName>
        <fullName evidence="1">Pyridoxine 5'-phosphate oxidase superfamily flavin-nucleotide-binding protein</fullName>
    </submittedName>
</protein>
<dbReference type="SUPFAM" id="SSF50475">
    <property type="entry name" value="FMN-binding split barrel"/>
    <property type="match status" value="1"/>
</dbReference>
<keyword evidence="2" id="KW-1185">Reference proteome</keyword>
<gene>
    <name evidence="1" type="ORF">EDC60_2810</name>
</gene>
<dbReference type="EMBL" id="RJVL01000007">
    <property type="protein sequence ID" value="ROR40291.1"/>
    <property type="molecule type" value="Genomic_DNA"/>
</dbReference>
<dbReference type="RefSeq" id="WP_123676461.1">
    <property type="nucleotide sequence ID" value="NZ_RJVL01000007.1"/>
</dbReference>